<keyword evidence="1" id="KW-0969">Cilium</keyword>
<dbReference type="EMBL" id="JACHXU010000012">
    <property type="protein sequence ID" value="MBB3207764.1"/>
    <property type="molecule type" value="Genomic_DNA"/>
</dbReference>
<keyword evidence="1" id="KW-0966">Cell projection</keyword>
<dbReference type="Proteomes" id="UP000536179">
    <property type="component" value="Unassembled WGS sequence"/>
</dbReference>
<evidence type="ECO:0000313" key="2">
    <source>
        <dbReference type="Proteomes" id="UP000536179"/>
    </source>
</evidence>
<evidence type="ECO:0000313" key="1">
    <source>
        <dbReference type="EMBL" id="MBB3207764.1"/>
    </source>
</evidence>
<dbReference type="InterPro" id="IPR009384">
    <property type="entry name" value="SwrD-like"/>
</dbReference>
<dbReference type="Pfam" id="PF06289">
    <property type="entry name" value="FlbD"/>
    <property type="match status" value="1"/>
</dbReference>
<protein>
    <submittedName>
        <fullName evidence="1">Flagellar protein FlbD</fullName>
    </submittedName>
</protein>
<dbReference type="PANTHER" id="PTHR39185:SF1">
    <property type="entry name" value="SWARMING MOTILITY PROTEIN SWRD"/>
    <property type="match status" value="1"/>
</dbReference>
<sequence length="80" mass="9143">MIKLTRLDGETFILNAELIRYVDRRGDTFVTLNSGERIVVRETMDEVVDRSIAYQQQKHFLPPPPVASSVRLAEPTNQSL</sequence>
<accession>A0A7W5E038</accession>
<name>A0A7W5E038_9BACT</name>
<reference evidence="1 2" key="1">
    <citation type="submission" date="2020-08" db="EMBL/GenBank/DDBJ databases">
        <title>Genomic Encyclopedia of Type Strains, Phase III (KMG-III): the genomes of soil and plant-associated and newly described type strains.</title>
        <authorList>
            <person name="Whitman W."/>
        </authorList>
    </citation>
    <scope>NUCLEOTIDE SEQUENCE [LARGE SCALE GENOMIC DNA]</scope>
    <source>
        <strain evidence="1 2">CECT 8075</strain>
    </source>
</reference>
<gene>
    <name evidence="1" type="ORF">FHS27_003591</name>
</gene>
<organism evidence="1 2">
    <name type="scientific">Aporhodopirellula rubra</name>
    <dbReference type="NCBI Taxonomy" id="980271"/>
    <lineage>
        <taxon>Bacteria</taxon>
        <taxon>Pseudomonadati</taxon>
        <taxon>Planctomycetota</taxon>
        <taxon>Planctomycetia</taxon>
        <taxon>Pirellulales</taxon>
        <taxon>Pirellulaceae</taxon>
        <taxon>Aporhodopirellula</taxon>
    </lineage>
</organism>
<keyword evidence="2" id="KW-1185">Reference proteome</keyword>
<keyword evidence="1" id="KW-0282">Flagellum</keyword>
<dbReference type="AlphaFoldDB" id="A0A7W5E038"/>
<dbReference type="RefSeq" id="WP_184306062.1">
    <property type="nucleotide sequence ID" value="NZ_JACHXU010000012.1"/>
</dbReference>
<proteinExistence type="predicted"/>
<comment type="caution">
    <text evidence="1">The sequence shown here is derived from an EMBL/GenBank/DDBJ whole genome shotgun (WGS) entry which is preliminary data.</text>
</comment>
<dbReference type="PANTHER" id="PTHR39185">
    <property type="entry name" value="SWARMING MOTILITY PROTEIN SWRD"/>
    <property type="match status" value="1"/>
</dbReference>